<proteinExistence type="predicted"/>
<dbReference type="PATRIC" id="fig|1423742.4.peg.527"/>
<dbReference type="AlphaFoldDB" id="A0A0R1US92"/>
<evidence type="ECO:0000313" key="2">
    <source>
        <dbReference type="Proteomes" id="UP000051084"/>
    </source>
</evidence>
<keyword evidence="2" id="KW-1185">Reference proteome</keyword>
<dbReference type="EMBL" id="AZGC01000013">
    <property type="protein sequence ID" value="KRL96064.1"/>
    <property type="molecule type" value="Genomic_DNA"/>
</dbReference>
<gene>
    <name evidence="1" type="ORF">FC21_GL000505</name>
</gene>
<comment type="caution">
    <text evidence="1">The sequence shown here is derived from an EMBL/GenBank/DDBJ whole genome shotgun (WGS) entry which is preliminary data.</text>
</comment>
<name>A0A0R1US92_9LACO</name>
<evidence type="ECO:0000313" key="1">
    <source>
        <dbReference type="EMBL" id="KRL96064.1"/>
    </source>
</evidence>
<organism evidence="1 2">
    <name type="scientific">Limosilactobacillus equigenerosi DSM 18793 = JCM 14505</name>
    <dbReference type="NCBI Taxonomy" id="1423742"/>
    <lineage>
        <taxon>Bacteria</taxon>
        <taxon>Bacillati</taxon>
        <taxon>Bacillota</taxon>
        <taxon>Bacilli</taxon>
        <taxon>Lactobacillales</taxon>
        <taxon>Lactobacillaceae</taxon>
        <taxon>Limosilactobacillus</taxon>
    </lineage>
</organism>
<reference evidence="1 2" key="1">
    <citation type="journal article" date="2015" name="Genome Announc.">
        <title>Expanding the biotechnology potential of lactobacilli through comparative genomics of 213 strains and associated genera.</title>
        <authorList>
            <person name="Sun Z."/>
            <person name="Harris H.M."/>
            <person name="McCann A."/>
            <person name="Guo C."/>
            <person name="Argimon S."/>
            <person name="Zhang W."/>
            <person name="Yang X."/>
            <person name="Jeffery I.B."/>
            <person name="Cooney J.C."/>
            <person name="Kagawa T.F."/>
            <person name="Liu W."/>
            <person name="Song Y."/>
            <person name="Salvetti E."/>
            <person name="Wrobel A."/>
            <person name="Rasinkangas P."/>
            <person name="Parkhill J."/>
            <person name="Rea M.C."/>
            <person name="O'Sullivan O."/>
            <person name="Ritari J."/>
            <person name="Douillard F.P."/>
            <person name="Paul Ross R."/>
            <person name="Yang R."/>
            <person name="Briner A.E."/>
            <person name="Felis G.E."/>
            <person name="de Vos W.M."/>
            <person name="Barrangou R."/>
            <person name="Klaenhammer T.R."/>
            <person name="Caufield P.W."/>
            <person name="Cui Y."/>
            <person name="Zhang H."/>
            <person name="O'Toole P.W."/>
        </authorList>
    </citation>
    <scope>NUCLEOTIDE SEQUENCE [LARGE SCALE GENOMIC DNA]</scope>
    <source>
        <strain evidence="1 2">DSM 18793</strain>
    </source>
</reference>
<accession>A0A0R1US92</accession>
<dbReference type="STRING" id="417373.GCA_001570685_00426"/>
<sequence length="165" mass="19071">MLINKLLRSSYQMSQNDEFIRLKDAAKLVGVKADTLRKRIERGHYGFKNLPVDLTENYETGINKRKIKGETWISKKALKLIQLDKAINNVPYIAMVQDLLSDDIEYLDSTDIKQVYDSLIHKLVNRLKEMQIYSKGDEEIVLAINELVYGLIQKINVKNNKCPSN</sequence>
<protein>
    <submittedName>
        <fullName evidence="1">Uncharacterized protein</fullName>
    </submittedName>
</protein>
<dbReference type="Proteomes" id="UP000051084">
    <property type="component" value="Unassembled WGS sequence"/>
</dbReference>